<keyword evidence="1" id="KW-1133">Transmembrane helix</keyword>
<name>A0A403FFZ2_SALEN</name>
<sequence>TLSQHGRYLCWNCGVDSILMTRNVVIDRYIKNYIGEAMKRIVKFFLAMLLGIIVNMVAAPAMAYNCISSGESSEDCEAQCNMFWLYGEFAYWTCF</sequence>
<reference evidence="2" key="1">
    <citation type="submission" date="2018-07" db="EMBL/GenBank/DDBJ databases">
        <authorList>
            <consortium name="GenomeTrakr network: Whole genome sequencing for foodborne pathogen traceback"/>
        </authorList>
    </citation>
    <scope>NUCLEOTIDE SEQUENCE [LARGE SCALE GENOMIC DNA]</scope>
    <source>
        <strain evidence="2">NC_WHO_S053</strain>
    </source>
</reference>
<comment type="caution">
    <text evidence="2">The sequence shown here is derived from an EMBL/GenBank/DDBJ whole genome shotgun (WGS) entry which is preliminary data.</text>
</comment>
<proteinExistence type="predicted"/>
<accession>A0A403FFZ2</accession>
<organism evidence="2">
    <name type="scientific">Salmonella enteritidis</name>
    <dbReference type="NCBI Taxonomy" id="149539"/>
    <lineage>
        <taxon>Bacteria</taxon>
        <taxon>Pseudomonadati</taxon>
        <taxon>Pseudomonadota</taxon>
        <taxon>Gammaproteobacteria</taxon>
        <taxon>Enterobacterales</taxon>
        <taxon>Enterobacteriaceae</taxon>
        <taxon>Salmonella</taxon>
    </lineage>
</organism>
<feature type="non-terminal residue" evidence="2">
    <location>
        <position position="1"/>
    </location>
</feature>
<dbReference type="Proteomes" id="UP000839535">
    <property type="component" value="Unassembled WGS sequence"/>
</dbReference>
<gene>
    <name evidence="2" type="ORF">DTI44_10660</name>
</gene>
<keyword evidence="1" id="KW-0472">Membrane</keyword>
<protein>
    <submittedName>
        <fullName evidence="2">Uncharacterized protein</fullName>
    </submittedName>
</protein>
<dbReference type="AlphaFoldDB" id="A0A403FFZ2"/>
<feature type="transmembrane region" description="Helical" evidence="1">
    <location>
        <begin position="41"/>
        <end position="64"/>
    </location>
</feature>
<evidence type="ECO:0000313" key="2">
    <source>
        <dbReference type="EMBL" id="MJY18845.1"/>
    </source>
</evidence>
<dbReference type="EMBL" id="RTTD01000018">
    <property type="protein sequence ID" value="MJY18845.1"/>
    <property type="molecule type" value="Genomic_DNA"/>
</dbReference>
<evidence type="ECO:0000256" key="1">
    <source>
        <dbReference type="SAM" id="Phobius"/>
    </source>
</evidence>
<keyword evidence="1" id="KW-0812">Transmembrane</keyword>